<evidence type="ECO:0000313" key="2">
    <source>
        <dbReference type="Proteomes" id="UP000801428"/>
    </source>
</evidence>
<organism evidence="1 2">
    <name type="scientific">Curvularia kusanoi</name>
    <name type="common">Cochliobolus kusanoi</name>
    <dbReference type="NCBI Taxonomy" id="90978"/>
    <lineage>
        <taxon>Eukaryota</taxon>
        <taxon>Fungi</taxon>
        <taxon>Dikarya</taxon>
        <taxon>Ascomycota</taxon>
        <taxon>Pezizomycotina</taxon>
        <taxon>Dothideomycetes</taxon>
        <taxon>Pleosporomycetidae</taxon>
        <taxon>Pleosporales</taxon>
        <taxon>Pleosporineae</taxon>
        <taxon>Pleosporaceae</taxon>
        <taxon>Curvularia</taxon>
    </lineage>
</organism>
<comment type="caution">
    <text evidence="1">The sequence shown here is derived from an EMBL/GenBank/DDBJ whole genome shotgun (WGS) entry which is preliminary data.</text>
</comment>
<dbReference type="Proteomes" id="UP000801428">
    <property type="component" value="Unassembled WGS sequence"/>
</dbReference>
<reference evidence="1" key="1">
    <citation type="submission" date="2019-04" db="EMBL/GenBank/DDBJ databases">
        <title>Sequencing of skin fungus with MAO and IRED activity.</title>
        <authorList>
            <person name="Marsaioli A.J."/>
            <person name="Bonatto J.M.C."/>
            <person name="Reis Junior O."/>
        </authorList>
    </citation>
    <scope>NUCLEOTIDE SEQUENCE</scope>
    <source>
        <strain evidence="1">30M1</strain>
    </source>
</reference>
<accession>A0A9P4TDN3</accession>
<dbReference type="OrthoDB" id="3794033at2759"/>
<keyword evidence="2" id="KW-1185">Reference proteome</keyword>
<evidence type="ECO:0000313" key="1">
    <source>
        <dbReference type="EMBL" id="KAF3001358.1"/>
    </source>
</evidence>
<gene>
    <name evidence="1" type="ORF">E8E13_006353</name>
</gene>
<proteinExistence type="predicted"/>
<name>A0A9P4TDN3_CURKU</name>
<sequence length="197" mass="22659">MAQYKFKLKLDIPEIYPDNTLQQIRLRCHDSDGLYHCDCVKVRKHRGPERCCFFGRPIEPLAFYLPPYAEVQQQLQSPLYSLLPKEVRIAIFEFALADDNALTAGRDNIFRWQIGTDADVPKPDVAHALLQTCKAVYLETYRLPMQLNGELPFSAANCKASENLNLPHWSLISTITGYQSYRNRGRSRPNLERICPS</sequence>
<dbReference type="AlphaFoldDB" id="A0A9P4TDN3"/>
<dbReference type="EMBL" id="SWKU01000013">
    <property type="protein sequence ID" value="KAF3001358.1"/>
    <property type="molecule type" value="Genomic_DNA"/>
</dbReference>
<protein>
    <submittedName>
        <fullName evidence="1">Uncharacterized protein</fullName>
    </submittedName>
</protein>